<dbReference type="Proteomes" id="UP001418796">
    <property type="component" value="Unassembled WGS sequence"/>
</dbReference>
<comment type="caution">
    <text evidence="1">The sequence shown here is derived from an EMBL/GenBank/DDBJ whole genome shotgun (WGS) entry which is preliminary data.</text>
</comment>
<gene>
    <name evidence="1" type="ORF">MKY91_20500</name>
</gene>
<reference evidence="1 2" key="1">
    <citation type="submission" date="2024-03" db="EMBL/GenBank/DDBJ databases">
        <title>Bacilli Hybrid Assemblies.</title>
        <authorList>
            <person name="Kovac J."/>
        </authorList>
    </citation>
    <scope>NUCLEOTIDE SEQUENCE [LARGE SCALE GENOMIC DNA]</scope>
    <source>
        <strain evidence="1 2">FSL R7-0666</strain>
    </source>
</reference>
<name>A0ABU9VNZ0_9BACI</name>
<dbReference type="EMBL" id="JBCITK010000002">
    <property type="protein sequence ID" value="MEN0645549.1"/>
    <property type="molecule type" value="Genomic_DNA"/>
</dbReference>
<protein>
    <recommendedName>
        <fullName evidence="3">Ubiquitinyl hydrolase 1</fullName>
    </recommendedName>
</protein>
<evidence type="ECO:0000313" key="1">
    <source>
        <dbReference type="EMBL" id="MEN0645549.1"/>
    </source>
</evidence>
<evidence type="ECO:0000313" key="2">
    <source>
        <dbReference type="Proteomes" id="UP001418796"/>
    </source>
</evidence>
<keyword evidence="2" id="KW-1185">Reference proteome</keyword>
<evidence type="ECO:0008006" key="3">
    <source>
        <dbReference type="Google" id="ProtNLM"/>
    </source>
</evidence>
<dbReference type="RefSeq" id="WP_343132216.1">
    <property type="nucleotide sequence ID" value="NZ_JBCITK010000002.1"/>
</dbReference>
<sequence length="230" mass="27238">MKNIVVKQRGTTCGIYALLNGIKEMYSLSNFNSRKMHQFAEILLKRNTIEIEKPLEDGQTYIGEFFCIDQYIAFINLNKALIEEFVFKVLEKEISINVTKVPFSRIADEKDALFIASVLNTKLKNDGNVISHWISFKLQTNSENKFKVLNSNFRISKSKRLDELRQLHYNLADTSFYWNRFKRKNKTKEMNKYIWRRLQNKYLFIEKGLLTNKFNHQVGEVVMLKDQNTK</sequence>
<proteinExistence type="predicted"/>
<organism evidence="1 2">
    <name type="scientific">Alkalicoccobacillus gibsonii</name>
    <dbReference type="NCBI Taxonomy" id="79881"/>
    <lineage>
        <taxon>Bacteria</taxon>
        <taxon>Bacillati</taxon>
        <taxon>Bacillota</taxon>
        <taxon>Bacilli</taxon>
        <taxon>Bacillales</taxon>
        <taxon>Bacillaceae</taxon>
        <taxon>Alkalicoccobacillus</taxon>
    </lineage>
</organism>
<accession>A0ABU9VNZ0</accession>